<dbReference type="AlphaFoldDB" id="A0A2R5FXL6"/>
<evidence type="ECO:0000313" key="2">
    <source>
        <dbReference type="Proteomes" id="UP000245124"/>
    </source>
</evidence>
<reference evidence="1 2" key="1">
    <citation type="submission" date="2017-06" db="EMBL/GenBank/DDBJ databases">
        <title>Genome sequencing of cyanobaciteial culture collection at National Institute for Environmental Studies (NIES).</title>
        <authorList>
            <person name="Hirose Y."/>
            <person name="Shimura Y."/>
            <person name="Fujisawa T."/>
            <person name="Nakamura Y."/>
            <person name="Kawachi M."/>
        </authorList>
    </citation>
    <scope>NUCLEOTIDE SEQUENCE [LARGE SCALE GENOMIC DNA]</scope>
    <source>
        <strain evidence="1 2">NIES-4072</strain>
    </source>
</reference>
<evidence type="ECO:0000313" key="1">
    <source>
        <dbReference type="EMBL" id="GBG20963.1"/>
    </source>
</evidence>
<dbReference type="OrthoDB" id="490419at2"/>
<accession>A0A2R5FXL6</accession>
<keyword evidence="2" id="KW-1185">Reference proteome</keyword>
<protein>
    <submittedName>
        <fullName evidence="1">Uncharacterized protein</fullName>
    </submittedName>
</protein>
<proteinExistence type="predicted"/>
<sequence>MDSKTLQSTPIDAEILQKLKDEIKQELFNILNNSNLSKIIEKYGISAQDILKLEYTLNVNQLRSNEFGVDEQTQTLNKSCMVLRKPCPIDNNPDGCWMDC</sequence>
<name>A0A2R5FXL6_NOSCO</name>
<dbReference type="Proteomes" id="UP000245124">
    <property type="component" value="Unassembled WGS sequence"/>
</dbReference>
<organism evidence="1 2">
    <name type="scientific">Nostoc commune NIES-4072</name>
    <dbReference type="NCBI Taxonomy" id="2005467"/>
    <lineage>
        <taxon>Bacteria</taxon>
        <taxon>Bacillati</taxon>
        <taxon>Cyanobacteriota</taxon>
        <taxon>Cyanophyceae</taxon>
        <taxon>Nostocales</taxon>
        <taxon>Nostocaceae</taxon>
        <taxon>Nostoc</taxon>
    </lineage>
</organism>
<dbReference type="EMBL" id="BDUD01000001">
    <property type="protein sequence ID" value="GBG20963.1"/>
    <property type="molecule type" value="Genomic_DNA"/>
</dbReference>
<gene>
    <name evidence="1" type="ORF">NIES4072_46450</name>
</gene>
<comment type="caution">
    <text evidence="1">The sequence shown here is derived from an EMBL/GenBank/DDBJ whole genome shotgun (WGS) entry which is preliminary data.</text>
</comment>
<dbReference type="RefSeq" id="WP_109010955.1">
    <property type="nucleotide sequence ID" value="NZ_BDUD01000001.1"/>
</dbReference>